<dbReference type="PaxDb" id="121845-A0A1S4EBV3"/>
<feature type="compositionally biased region" description="Basic and acidic residues" evidence="1">
    <location>
        <begin position="182"/>
        <end position="194"/>
    </location>
</feature>
<accession>A0A1S4EBV3</accession>
<feature type="region of interest" description="Disordered" evidence="1">
    <location>
        <begin position="247"/>
        <end position="308"/>
    </location>
</feature>
<keyword evidence="2" id="KW-1133">Transmembrane helix</keyword>
<dbReference type="InterPro" id="IPR026721">
    <property type="entry name" value="TMEM18"/>
</dbReference>
<feature type="compositionally biased region" description="Polar residues" evidence="1">
    <location>
        <begin position="249"/>
        <end position="259"/>
    </location>
</feature>
<feature type="region of interest" description="Disordered" evidence="1">
    <location>
        <begin position="182"/>
        <end position="228"/>
    </location>
</feature>
<organism evidence="3 4">
    <name type="scientific">Diaphorina citri</name>
    <name type="common">Asian citrus psyllid</name>
    <dbReference type="NCBI Taxonomy" id="121845"/>
    <lineage>
        <taxon>Eukaryota</taxon>
        <taxon>Metazoa</taxon>
        <taxon>Ecdysozoa</taxon>
        <taxon>Arthropoda</taxon>
        <taxon>Hexapoda</taxon>
        <taxon>Insecta</taxon>
        <taxon>Pterygota</taxon>
        <taxon>Neoptera</taxon>
        <taxon>Paraneoptera</taxon>
        <taxon>Hemiptera</taxon>
        <taxon>Sternorrhyncha</taxon>
        <taxon>Psylloidea</taxon>
        <taxon>Psyllidae</taxon>
        <taxon>Diaphorininae</taxon>
        <taxon>Diaphorina</taxon>
    </lineage>
</organism>
<dbReference type="RefSeq" id="XP_017299564.1">
    <property type="nucleotide sequence ID" value="XM_017444075.2"/>
</dbReference>
<feature type="compositionally biased region" description="Basic and acidic residues" evidence="1">
    <location>
        <begin position="287"/>
        <end position="298"/>
    </location>
</feature>
<feature type="transmembrane region" description="Helical" evidence="2">
    <location>
        <begin position="54"/>
        <end position="73"/>
    </location>
</feature>
<evidence type="ECO:0000256" key="2">
    <source>
        <dbReference type="SAM" id="Phobius"/>
    </source>
</evidence>
<sequence length="415" mass="46987">MVELESVEYSFLPDFSLWTFLANLDWQDPWIIGLVSFHVFITLTTFSTRNNSNIQIVLFVVLLLLVYFSENLNEFAHNNWRSFARHEYFDEKGMFISIVFSIPLLLNCMILVALWLYQSSQLMIHLKKAQLKQMKKAKDNTFIHHSCYHRRFPTLKTIEAKEQAKVEMTNRGERYEKNAKPFKTSEEKMERGEPKIGGVKRGGKNKKKRKPIIGLGSNGVESGEDQPDDSYIKIKKFRGLGALMEQSLEKSNSSETIFKSNDADKNTEQVPNPNNISIASQSTNVESNKDTSNEHTTENIESNEDTANEHTIETCNISQDNVPAEVSGSNGPSETHLWNETCNELPSEVSQDVTCNDDNSSNDMSGATDSCNLEDTCNDLNATMDSHNENISANCNKVTSNISDTILIKLRIVMI</sequence>
<keyword evidence="2" id="KW-0812">Transmembrane</keyword>
<keyword evidence="3" id="KW-1185">Reference proteome</keyword>
<feature type="compositionally biased region" description="Basic residues" evidence="1">
    <location>
        <begin position="201"/>
        <end position="211"/>
    </location>
</feature>
<evidence type="ECO:0000313" key="4">
    <source>
        <dbReference type="RefSeq" id="XP_017299564.1"/>
    </source>
</evidence>
<feature type="compositionally biased region" description="Polar residues" evidence="1">
    <location>
        <begin position="268"/>
        <end position="286"/>
    </location>
</feature>
<feature type="transmembrane region" description="Helical" evidence="2">
    <location>
        <begin position="93"/>
        <end position="117"/>
    </location>
</feature>
<evidence type="ECO:0000313" key="3">
    <source>
        <dbReference type="Proteomes" id="UP000079169"/>
    </source>
</evidence>
<name>A0A1S4EBV3_DIACI</name>
<dbReference type="GeneID" id="103509146"/>
<dbReference type="AlphaFoldDB" id="A0A1S4EBV3"/>
<dbReference type="Pfam" id="PF14770">
    <property type="entry name" value="TMEM18"/>
    <property type="match status" value="1"/>
</dbReference>
<gene>
    <name evidence="4" type="primary">LOC103509146</name>
</gene>
<dbReference type="KEGG" id="dci:103509146"/>
<proteinExistence type="predicted"/>
<evidence type="ECO:0000256" key="1">
    <source>
        <dbReference type="SAM" id="MobiDB-lite"/>
    </source>
</evidence>
<keyword evidence="2" id="KW-0472">Membrane</keyword>
<reference evidence="4" key="1">
    <citation type="submission" date="2025-08" db="UniProtKB">
        <authorList>
            <consortium name="RefSeq"/>
        </authorList>
    </citation>
    <scope>IDENTIFICATION</scope>
</reference>
<protein>
    <submittedName>
        <fullName evidence="4">Uncharacterized protein LOC103509146</fullName>
    </submittedName>
</protein>
<dbReference type="Proteomes" id="UP000079169">
    <property type="component" value="Unplaced"/>
</dbReference>